<feature type="transmembrane region" description="Helical" evidence="1">
    <location>
        <begin position="549"/>
        <end position="567"/>
    </location>
</feature>
<protein>
    <submittedName>
        <fullName evidence="3">Reverse transcriptase domain-containing protein</fullName>
    </submittedName>
</protein>
<accession>A0A1I8ISY3</accession>
<name>A0A1I8ISY3_9PLAT</name>
<keyword evidence="1" id="KW-0472">Membrane</keyword>
<evidence type="ECO:0000256" key="1">
    <source>
        <dbReference type="SAM" id="Phobius"/>
    </source>
</evidence>
<reference evidence="3" key="1">
    <citation type="submission" date="2016-11" db="UniProtKB">
        <authorList>
            <consortium name="WormBaseParasite"/>
        </authorList>
    </citation>
    <scope>IDENTIFICATION</scope>
</reference>
<feature type="transmembrane region" description="Helical" evidence="1">
    <location>
        <begin position="685"/>
        <end position="708"/>
    </location>
</feature>
<evidence type="ECO:0000313" key="3">
    <source>
        <dbReference type="WBParaSite" id="maker-uti_cns_0016159-snap-gene-0.3-mRNA-1"/>
    </source>
</evidence>
<sequence length="814" mass="89693">MAYSVLRDASLRRVYDAALMLSRREQDHPVQEELTVTELLDNLMEEDCTAACLDAAHGTLLSSFQCFWDCRCGDRSLAQASDHGSSGSSRARRSCCRFWADFSRSTRSWADGRSRSIREELRWCPTGRWVRASSVAQQPAAQADVEVRLTALWRLHGHLERLHQPFHQSVGLGVIWAASCMANSICLADIAKPLVDECWTVVRYEFWIRGPIIRIRNGHGSDHTLKHVLVVVPKAHMDAGSGLVEAFRLIKDAGSRWSSMLPDPMQLLSSRKTTSPGVLFRCSTQVSVKSRPVGSSTHSRDETPSMRAPSLVQVTLSDFLGFLCPSEPHTRFSSASPLSPTHTALKCSFAAIASYSESTTVSQVLSAATLSVVVDELIEVKLSRRHTSPKRNSAHEAFRLFRCTTPTLPRRNDRLDMKQLSREAEGRGICHTDSDKFRQSLLTTLCCAVLSPFTQSKAHRTARWVFVNGRTENATSSLLIDDTADGGNLLGSGPARAEATLEAQQQRVEAGGGISSHGPQCSEACKTRQRSVSIIFVDFRKAFDSVSRPAIAVPTAWSLMNLVFFFSGKARGFMSRWAEARLRADLFAFEVNIDIASQFLLQLAHDFCFASVRVDAQSAELVSRDLVQVQALLALLEPDFTVATLLEVVTLVLVRLTNRALHHVAFIVCNGAIRALIYAPLTHEFYAPFFSVILLYSAPYFSFLRFSLAAALAARSRRNSCLSSSVMLASCSRTTSESVEASLNTSESLLTWTSTPFASRTVLPLRFFLSPPAAAASAAFCSARRTRSPVGRFGHVQLADFAAFAVRYGDVTVT</sequence>
<keyword evidence="1" id="KW-1133">Transmembrane helix</keyword>
<keyword evidence="2" id="KW-1185">Reference proteome</keyword>
<feature type="transmembrane region" description="Helical" evidence="1">
    <location>
        <begin position="660"/>
        <end position="679"/>
    </location>
</feature>
<dbReference type="Proteomes" id="UP000095280">
    <property type="component" value="Unplaced"/>
</dbReference>
<evidence type="ECO:0000313" key="2">
    <source>
        <dbReference type="Proteomes" id="UP000095280"/>
    </source>
</evidence>
<organism evidence="2 3">
    <name type="scientific">Macrostomum lignano</name>
    <dbReference type="NCBI Taxonomy" id="282301"/>
    <lineage>
        <taxon>Eukaryota</taxon>
        <taxon>Metazoa</taxon>
        <taxon>Spiralia</taxon>
        <taxon>Lophotrochozoa</taxon>
        <taxon>Platyhelminthes</taxon>
        <taxon>Rhabditophora</taxon>
        <taxon>Macrostomorpha</taxon>
        <taxon>Macrostomida</taxon>
        <taxon>Macrostomidae</taxon>
        <taxon>Macrostomum</taxon>
    </lineage>
</organism>
<dbReference type="AlphaFoldDB" id="A0A1I8ISY3"/>
<dbReference type="WBParaSite" id="maker-uti_cns_0016159-snap-gene-0.3-mRNA-1">
    <property type="protein sequence ID" value="maker-uti_cns_0016159-snap-gene-0.3-mRNA-1"/>
    <property type="gene ID" value="maker-uti_cns_0016159-snap-gene-0.3"/>
</dbReference>
<proteinExistence type="predicted"/>
<keyword evidence="1" id="KW-0812">Transmembrane</keyword>